<evidence type="ECO:0000313" key="1">
    <source>
        <dbReference type="EMBL" id="CAI8892839.1"/>
    </source>
</evidence>
<name>A0ABN8XA37_9GAMM</name>
<dbReference type="RefSeq" id="WP_026611008.1">
    <property type="nucleotide sequence ID" value="NZ_OX458333.1"/>
</dbReference>
<organism evidence="1 2">
    <name type="scientific">Methylocaldum szegediense</name>
    <dbReference type="NCBI Taxonomy" id="73780"/>
    <lineage>
        <taxon>Bacteria</taxon>
        <taxon>Pseudomonadati</taxon>
        <taxon>Pseudomonadota</taxon>
        <taxon>Gammaproteobacteria</taxon>
        <taxon>Methylococcales</taxon>
        <taxon>Methylococcaceae</taxon>
        <taxon>Methylocaldum</taxon>
    </lineage>
</organism>
<evidence type="ECO:0000313" key="2">
    <source>
        <dbReference type="Proteomes" id="UP001162030"/>
    </source>
</evidence>
<gene>
    <name evidence="1" type="ORF">MSZNOR_3281</name>
</gene>
<proteinExistence type="predicted"/>
<sequence>MHPYIGLDHLTGYRFQIVELCTDTNTVVIHYEETAWPQETEPTRRMPWTEFVDHLIRGNFEILRTIPRPER</sequence>
<protein>
    <submittedName>
        <fullName evidence="1">Uncharacterized protein</fullName>
    </submittedName>
</protein>
<reference evidence="1 2" key="1">
    <citation type="submission" date="2023-03" db="EMBL/GenBank/DDBJ databases">
        <authorList>
            <person name="Pearce D."/>
        </authorList>
    </citation>
    <scope>NUCLEOTIDE SEQUENCE [LARGE SCALE GENOMIC DNA]</scope>
    <source>
        <strain evidence="1">Msz</strain>
    </source>
</reference>
<accession>A0ABN8XA37</accession>
<keyword evidence="2" id="KW-1185">Reference proteome</keyword>
<dbReference type="EMBL" id="OX458333">
    <property type="protein sequence ID" value="CAI8892839.1"/>
    <property type="molecule type" value="Genomic_DNA"/>
</dbReference>
<dbReference type="Proteomes" id="UP001162030">
    <property type="component" value="Chromosome"/>
</dbReference>